<proteinExistence type="predicted"/>
<dbReference type="Proteomes" id="UP000784294">
    <property type="component" value="Unassembled WGS sequence"/>
</dbReference>
<feature type="compositionally biased region" description="Polar residues" evidence="1">
    <location>
        <begin position="208"/>
        <end position="223"/>
    </location>
</feature>
<evidence type="ECO:0000313" key="2">
    <source>
        <dbReference type="EMBL" id="VEL24531.1"/>
    </source>
</evidence>
<accession>A0A3S5CIM6</accession>
<comment type="caution">
    <text evidence="2">The sequence shown here is derived from an EMBL/GenBank/DDBJ whole genome shotgun (WGS) entry which is preliminary data.</text>
</comment>
<feature type="compositionally biased region" description="Low complexity" evidence="1">
    <location>
        <begin position="23"/>
        <end position="37"/>
    </location>
</feature>
<feature type="compositionally biased region" description="Polar residues" evidence="1">
    <location>
        <begin position="69"/>
        <end position="78"/>
    </location>
</feature>
<evidence type="ECO:0000313" key="3">
    <source>
        <dbReference type="Proteomes" id="UP000784294"/>
    </source>
</evidence>
<organism evidence="2 3">
    <name type="scientific">Protopolystoma xenopodis</name>
    <dbReference type="NCBI Taxonomy" id="117903"/>
    <lineage>
        <taxon>Eukaryota</taxon>
        <taxon>Metazoa</taxon>
        <taxon>Spiralia</taxon>
        <taxon>Lophotrochozoa</taxon>
        <taxon>Platyhelminthes</taxon>
        <taxon>Monogenea</taxon>
        <taxon>Polyopisthocotylea</taxon>
        <taxon>Polystomatidea</taxon>
        <taxon>Polystomatidae</taxon>
        <taxon>Protopolystoma</taxon>
    </lineage>
</organism>
<feature type="region of interest" description="Disordered" evidence="1">
    <location>
        <begin position="23"/>
        <end position="83"/>
    </location>
</feature>
<name>A0A3S5CIM6_9PLAT</name>
<feature type="compositionally biased region" description="Basic and acidic residues" evidence="1">
    <location>
        <begin position="243"/>
        <end position="267"/>
    </location>
</feature>
<gene>
    <name evidence="2" type="ORF">PXEA_LOCUS17971</name>
</gene>
<dbReference type="EMBL" id="CAAALY010068219">
    <property type="protein sequence ID" value="VEL24531.1"/>
    <property type="molecule type" value="Genomic_DNA"/>
</dbReference>
<feature type="compositionally biased region" description="Polar residues" evidence="1">
    <location>
        <begin position="183"/>
        <end position="199"/>
    </location>
</feature>
<reference evidence="2" key="1">
    <citation type="submission" date="2018-11" db="EMBL/GenBank/DDBJ databases">
        <authorList>
            <consortium name="Pathogen Informatics"/>
        </authorList>
    </citation>
    <scope>NUCLEOTIDE SEQUENCE</scope>
</reference>
<evidence type="ECO:0000256" key="1">
    <source>
        <dbReference type="SAM" id="MobiDB-lite"/>
    </source>
</evidence>
<dbReference type="AlphaFoldDB" id="A0A3S5CIM6"/>
<feature type="region of interest" description="Disordered" evidence="1">
    <location>
        <begin position="178"/>
        <end position="297"/>
    </location>
</feature>
<protein>
    <submittedName>
        <fullName evidence="2">Uncharacterized protein</fullName>
    </submittedName>
</protein>
<keyword evidence="3" id="KW-1185">Reference proteome</keyword>
<sequence>MGLDLSLLSYKATSLELGIPSLLSSSGTSSTGTSPETFQTFSDPARGLEVGSEPFSSEASRAPGPISVSRAQDQTGKLCSSKDESELRRKWQKHLELPTALVDKVAVSSCPNFSSPPPTSQVLAQPRTSAAGLVAWSTAADQMSYIRSRWHHLLLTTPPDLLLAELLRAGQAARAGQSLTAEVPSQGSFRSTGLATGQPSPGAMPTGRSISTSTGPQSANQADPYSKHNVAGDSATRIKRGAGVKERGENETAREDCLLRLERDKATTQEGKSMSQDKERPSETAGGPVGETRKWRRSESWRGFKRAESIASLPGENNVEEREQSRMHRACMSESRSPNDAGLFVECPVSRPGACSYSLADVRTICSECHLCASLGLGSTSTISSVASMARPLVPAEEAKVSRTERETCAEGGGNTGPGVVARIEEQPLDLTVKMEEAIAVRKMGEDQPHRFIDRMVEALR</sequence>